<evidence type="ECO:0000256" key="6">
    <source>
        <dbReference type="ARBA" id="ARBA00022857"/>
    </source>
</evidence>
<organism evidence="14 15">
    <name type="scientific">Stereocaulon virgatum</name>
    <dbReference type="NCBI Taxonomy" id="373712"/>
    <lineage>
        <taxon>Eukaryota</taxon>
        <taxon>Fungi</taxon>
        <taxon>Dikarya</taxon>
        <taxon>Ascomycota</taxon>
        <taxon>Pezizomycotina</taxon>
        <taxon>Lecanoromycetes</taxon>
        <taxon>OSLEUM clade</taxon>
        <taxon>Lecanoromycetidae</taxon>
        <taxon>Lecanorales</taxon>
        <taxon>Lecanorineae</taxon>
        <taxon>Stereocaulaceae</taxon>
        <taxon>Stereocaulon</taxon>
    </lineage>
</organism>
<feature type="binding site" evidence="12">
    <location>
        <position position="216"/>
    </location>
    <ligand>
        <name>substrate</name>
    </ligand>
</feature>
<evidence type="ECO:0000256" key="5">
    <source>
        <dbReference type="ARBA" id="ARBA00022832"/>
    </source>
</evidence>
<dbReference type="CDD" id="cd05356">
    <property type="entry name" value="17beta-HSD1_like_SDR_c"/>
    <property type="match status" value="1"/>
</dbReference>
<dbReference type="InterPro" id="IPR027533">
    <property type="entry name" value="3_ketoreductase_fungal"/>
</dbReference>
<accession>A0ABR4AQ74</accession>
<keyword evidence="10 12" id="KW-0472">Membrane</keyword>
<keyword evidence="8 12" id="KW-0560">Oxidoreductase</keyword>
<evidence type="ECO:0000256" key="4">
    <source>
        <dbReference type="ARBA" id="ARBA00022824"/>
    </source>
</evidence>
<comment type="caution">
    <text evidence="14">The sequence shown here is derived from an EMBL/GenBank/DDBJ whole genome shotgun (WGS) entry which is preliminary data.</text>
</comment>
<keyword evidence="9 12" id="KW-0443">Lipid metabolism</keyword>
<dbReference type="PIRSF" id="PIRSF000126">
    <property type="entry name" value="11-beta-HSD1"/>
    <property type="match status" value="1"/>
</dbReference>
<dbReference type="InterPro" id="IPR020904">
    <property type="entry name" value="Sc_DH/Rdtase_CS"/>
</dbReference>
<keyword evidence="11 12" id="KW-0275">Fatty acid biosynthesis</keyword>
<dbReference type="EC" id="1.1.1.330" evidence="12"/>
<comment type="pathway">
    <text evidence="1">Lipid metabolism; fatty acid biosynthesis.</text>
</comment>
<evidence type="ECO:0000256" key="7">
    <source>
        <dbReference type="ARBA" id="ARBA00022989"/>
    </source>
</evidence>
<evidence type="ECO:0000256" key="11">
    <source>
        <dbReference type="ARBA" id="ARBA00023160"/>
    </source>
</evidence>
<evidence type="ECO:0000256" key="12">
    <source>
        <dbReference type="HAMAP-Rule" id="MF_03107"/>
    </source>
</evidence>
<evidence type="ECO:0000313" key="14">
    <source>
        <dbReference type="EMBL" id="KAL2046986.1"/>
    </source>
</evidence>
<dbReference type="Gene3D" id="3.40.50.720">
    <property type="entry name" value="NAD(P)-binding Rossmann-like Domain"/>
    <property type="match status" value="1"/>
</dbReference>
<gene>
    <name evidence="14" type="ORF">N7G274_001004</name>
</gene>
<protein>
    <recommendedName>
        <fullName evidence="12">Very-long-chain 3-oxoacyl-CoA reductase</fullName>
        <ecNumber evidence="12">1.1.1.330</ecNumber>
    </recommendedName>
    <alternativeName>
        <fullName evidence="12">3-ketoacyl-CoA reductase</fullName>
        <shortName evidence="12">3-ketoreductase</shortName>
        <shortName evidence="12">KAR</shortName>
    </alternativeName>
    <alternativeName>
        <fullName evidence="12">Microsomal beta-keto-reductase</fullName>
    </alternativeName>
</protein>
<keyword evidence="7 12" id="KW-1133">Transmembrane helix</keyword>
<keyword evidence="4 12" id="KW-0256">Endoplasmic reticulum</keyword>
<comment type="similarity">
    <text evidence="12">Belongs to the short-chain dehydrogenases/reductases (SDR) family.</text>
</comment>
<comment type="catalytic activity">
    <reaction evidence="12">
        <text>a very-long-chain (3R)-3-hydroxyacyl-CoA + NADP(+) = a very-long-chain 3-oxoacyl-CoA + NADPH + H(+)</text>
        <dbReference type="Rhea" id="RHEA:48680"/>
        <dbReference type="ChEBI" id="CHEBI:15378"/>
        <dbReference type="ChEBI" id="CHEBI:57783"/>
        <dbReference type="ChEBI" id="CHEBI:58349"/>
        <dbReference type="ChEBI" id="CHEBI:85440"/>
        <dbReference type="ChEBI" id="CHEBI:90725"/>
        <dbReference type="EC" id="1.1.1.330"/>
    </reaction>
</comment>
<proteinExistence type="inferred from homology"/>
<feature type="active site" description="Proton acceptor" evidence="12">
    <location>
        <position position="229"/>
    </location>
</feature>
<comment type="function">
    <text evidence="12">Component of the microsomal membrane bound fatty acid elongation system, which produces the 26-carbon very long-chain fatty acids (VLCFA) from palmitate. Catalyzes the reduction of the 3-ketoacyl-CoA intermediate that is formed in each cycle of fatty acid elongation. VLCFAs serve as precursors for ceramide and sphingolipids.</text>
</comment>
<evidence type="ECO:0000256" key="1">
    <source>
        <dbReference type="ARBA" id="ARBA00005194"/>
    </source>
</evidence>
<dbReference type="PANTHER" id="PTHR43086">
    <property type="entry name" value="VERY-LONG-CHAIN 3-OXOOACYL-COA REDUCTASE"/>
    <property type="match status" value="1"/>
</dbReference>
<reference evidence="14 15" key="1">
    <citation type="submission" date="2024-09" db="EMBL/GenBank/DDBJ databases">
        <title>Rethinking Asexuality: The Enigmatic Case of Functional Sexual Genes in Lepraria (Stereocaulaceae).</title>
        <authorList>
            <person name="Doellman M."/>
            <person name="Sun Y."/>
            <person name="Barcenas-Pena A."/>
            <person name="Lumbsch H.T."/>
            <person name="Grewe F."/>
        </authorList>
    </citation>
    <scope>NUCLEOTIDE SEQUENCE [LARGE SCALE GENOMIC DNA]</scope>
    <source>
        <strain evidence="14 15">Mercado 3170</strain>
    </source>
</reference>
<dbReference type="SUPFAM" id="SSF51735">
    <property type="entry name" value="NAD(P)-binding Rossmann-fold domains"/>
    <property type="match status" value="1"/>
</dbReference>
<name>A0ABR4AQ74_9LECA</name>
<evidence type="ECO:0000256" key="2">
    <source>
        <dbReference type="ARBA" id="ARBA00022516"/>
    </source>
</evidence>
<dbReference type="EMBL" id="JBEFKJ010000003">
    <property type="protein sequence ID" value="KAL2046986.1"/>
    <property type="molecule type" value="Genomic_DNA"/>
</dbReference>
<evidence type="ECO:0000256" key="9">
    <source>
        <dbReference type="ARBA" id="ARBA00023098"/>
    </source>
</evidence>
<evidence type="ECO:0000256" key="10">
    <source>
        <dbReference type="ARBA" id="ARBA00023136"/>
    </source>
</evidence>
<evidence type="ECO:0000256" key="13">
    <source>
        <dbReference type="SAM" id="Phobius"/>
    </source>
</evidence>
<dbReference type="HAMAP" id="MF_03107">
    <property type="entry name" value="3_ketoreductase"/>
    <property type="match status" value="1"/>
</dbReference>
<comment type="subcellular location">
    <subcellularLocation>
        <location evidence="12">Endoplasmic reticulum membrane</location>
        <topology evidence="12">Single-pass membrane protein</topology>
    </subcellularLocation>
</comment>
<keyword evidence="2 12" id="KW-0444">Lipid biosynthesis</keyword>
<sequence length="359" mass="39374">MAPSPDNLDWFYRGRIVQATGMHTFHLDHAVSYYVLATFALVGFLAVFARIAQLVRLFFSLFVLPGKSLRTFGSPSKSWALITGASDGIGKEYSLQLARAGYSTILVSRTQSKLDSLAADIKSKYNTPTKTFAMDFGANKDDDYAKLKALVDGLDIAILINNVGVSHSMPVPFILTPQEEIDSIITINCMATLRVTHIVAAGMAQRKRGLIITMGSFGGLIPSPLLATYSGSKAFLQQWSTALGSELASYNVTVELVQSHLVTSAMSKIRKPSAFVPTPRAFVKSVLGSVGRTGGAQGWMYTSTPYWSHAMLQWIVSSFVGPGNKFLLMYNRWFHWDIRKRALAKKARMNGNGIAKKQV</sequence>
<evidence type="ECO:0000256" key="8">
    <source>
        <dbReference type="ARBA" id="ARBA00023002"/>
    </source>
</evidence>
<dbReference type="Proteomes" id="UP001590950">
    <property type="component" value="Unassembled WGS sequence"/>
</dbReference>
<dbReference type="PRINTS" id="PR00081">
    <property type="entry name" value="GDHRDH"/>
</dbReference>
<feature type="transmembrane region" description="Helical" evidence="13">
    <location>
        <begin position="31"/>
        <end position="52"/>
    </location>
</feature>
<evidence type="ECO:0000256" key="3">
    <source>
        <dbReference type="ARBA" id="ARBA00022692"/>
    </source>
</evidence>
<evidence type="ECO:0000313" key="15">
    <source>
        <dbReference type="Proteomes" id="UP001590950"/>
    </source>
</evidence>
<dbReference type="InterPro" id="IPR036291">
    <property type="entry name" value="NAD(P)-bd_dom_sf"/>
</dbReference>
<dbReference type="InterPro" id="IPR002347">
    <property type="entry name" value="SDR_fam"/>
</dbReference>
<keyword evidence="15" id="KW-1185">Reference proteome</keyword>
<keyword evidence="6 12" id="KW-0521">NADP</keyword>
<keyword evidence="5 12" id="KW-0276">Fatty acid metabolism</keyword>
<dbReference type="PANTHER" id="PTHR43086:SF2">
    <property type="entry name" value="HYDROXYSTEROID DEHYDROGENASE-LIKE PROTEIN 1"/>
    <property type="match status" value="1"/>
</dbReference>
<keyword evidence="3 12" id="KW-0812">Transmembrane</keyword>
<dbReference type="PROSITE" id="PS00061">
    <property type="entry name" value="ADH_SHORT"/>
    <property type="match status" value="1"/>
</dbReference>
<dbReference type="Pfam" id="PF00106">
    <property type="entry name" value="adh_short"/>
    <property type="match status" value="1"/>
</dbReference>